<dbReference type="KEGG" id="rub:GBA63_19550"/>
<evidence type="ECO:0000313" key="1">
    <source>
        <dbReference type="EMBL" id="QIN84597.1"/>
    </source>
</evidence>
<sequence length="172" mass="19115">MLNADEYRILKRAVASRKIAAGKARLAKIVLLSNQGYTATEIAARLGCNERTALKWIGRFNRYGVAGLEEGPREGRPRVYGPEDVGAVIQAALTPPQDFGLPFASWTLDRLVVYLSEQKGIGMGRTRVAEVLSHEGLRWRKQEGWFRERVDPEFAEKRGPSNGSTHPLLPTA</sequence>
<organism evidence="1 2">
    <name type="scientific">Rubrobacter tropicus</name>
    <dbReference type="NCBI Taxonomy" id="2653851"/>
    <lineage>
        <taxon>Bacteria</taxon>
        <taxon>Bacillati</taxon>
        <taxon>Actinomycetota</taxon>
        <taxon>Rubrobacteria</taxon>
        <taxon>Rubrobacterales</taxon>
        <taxon>Rubrobacteraceae</taxon>
        <taxon>Rubrobacter</taxon>
    </lineage>
</organism>
<dbReference type="InterPro" id="IPR009057">
    <property type="entry name" value="Homeodomain-like_sf"/>
</dbReference>
<dbReference type="SUPFAM" id="SSF46689">
    <property type="entry name" value="Homeodomain-like"/>
    <property type="match status" value="1"/>
</dbReference>
<name>A0A6G8QED2_9ACTN</name>
<protein>
    <submittedName>
        <fullName evidence="1">Helix-turn-helix domain-containing protein</fullName>
    </submittedName>
</protein>
<gene>
    <name evidence="1" type="ORF">GBA63_19550</name>
</gene>
<evidence type="ECO:0000313" key="2">
    <source>
        <dbReference type="Proteomes" id="UP000501452"/>
    </source>
</evidence>
<proteinExistence type="predicted"/>
<dbReference type="AlphaFoldDB" id="A0A6G8QED2"/>
<keyword evidence="2" id="KW-1185">Reference proteome</keyword>
<dbReference type="Proteomes" id="UP000501452">
    <property type="component" value="Chromosome"/>
</dbReference>
<accession>A0A6G8QED2</accession>
<dbReference type="RefSeq" id="WP_166178939.1">
    <property type="nucleotide sequence ID" value="NZ_CP045119.1"/>
</dbReference>
<reference evidence="1 2" key="1">
    <citation type="submission" date="2019-10" db="EMBL/GenBank/DDBJ databases">
        <title>Rubrobacter sp nov SCSIO 52090 isolated from a deep-sea sediment in the South China Sea.</title>
        <authorList>
            <person name="Chen R.W."/>
        </authorList>
    </citation>
    <scope>NUCLEOTIDE SEQUENCE [LARGE SCALE GENOMIC DNA]</scope>
    <source>
        <strain evidence="1 2">SCSIO 52909</strain>
    </source>
</reference>
<dbReference type="Pfam" id="PF13565">
    <property type="entry name" value="HTH_32"/>
    <property type="match status" value="1"/>
</dbReference>
<dbReference type="EMBL" id="CP045119">
    <property type="protein sequence ID" value="QIN84597.1"/>
    <property type="molecule type" value="Genomic_DNA"/>
</dbReference>